<reference evidence="2" key="2">
    <citation type="journal article" date="2008" name="Nucleic Acids Res.">
        <title>The rice annotation project database (RAP-DB): 2008 update.</title>
        <authorList>
            <consortium name="The rice annotation project (RAP)"/>
        </authorList>
    </citation>
    <scope>GENOME REANNOTATION</scope>
    <source>
        <strain evidence="2">cv. Nipponbare</strain>
    </source>
</reference>
<organism evidence="1 2">
    <name type="scientific">Oryza sativa subsp. japonica</name>
    <name type="common">Rice</name>
    <dbReference type="NCBI Taxonomy" id="39947"/>
    <lineage>
        <taxon>Eukaryota</taxon>
        <taxon>Viridiplantae</taxon>
        <taxon>Streptophyta</taxon>
        <taxon>Embryophyta</taxon>
        <taxon>Tracheophyta</taxon>
        <taxon>Spermatophyta</taxon>
        <taxon>Magnoliopsida</taxon>
        <taxon>Liliopsida</taxon>
        <taxon>Poales</taxon>
        <taxon>Poaceae</taxon>
        <taxon>BOP clade</taxon>
        <taxon>Oryzoideae</taxon>
        <taxon>Oryzeae</taxon>
        <taxon>Oryzinae</taxon>
        <taxon>Oryza</taxon>
        <taxon>Oryza sativa</taxon>
    </lineage>
</organism>
<dbReference type="AlphaFoldDB" id="Q5Z5I6"/>
<sequence>MHVVATPIDQICSTTLGADKIISGGVGEEAITMVIRPDLVGILDFPPFATTRSRFLPVEVLITRRGNTK</sequence>
<dbReference type="Proteomes" id="UP000000763">
    <property type="component" value="Chromosome 6"/>
</dbReference>
<name>Q5Z5I6_ORYSJ</name>
<dbReference type="EMBL" id="AP005688">
    <property type="protein sequence ID" value="BAD62068.1"/>
    <property type="molecule type" value="Genomic_DNA"/>
</dbReference>
<evidence type="ECO:0000313" key="2">
    <source>
        <dbReference type="Proteomes" id="UP000000763"/>
    </source>
</evidence>
<evidence type="ECO:0000313" key="1">
    <source>
        <dbReference type="EMBL" id="BAD62068.1"/>
    </source>
</evidence>
<reference evidence="2" key="1">
    <citation type="journal article" date="2005" name="Nature">
        <title>The map-based sequence of the rice genome.</title>
        <authorList>
            <consortium name="International rice genome sequencing project (IRGSP)"/>
            <person name="Matsumoto T."/>
            <person name="Wu J."/>
            <person name="Kanamori H."/>
            <person name="Katayose Y."/>
            <person name="Fujisawa M."/>
            <person name="Namiki N."/>
            <person name="Mizuno H."/>
            <person name="Yamamoto K."/>
            <person name="Antonio B.A."/>
            <person name="Baba T."/>
            <person name="Sakata K."/>
            <person name="Nagamura Y."/>
            <person name="Aoki H."/>
            <person name="Arikawa K."/>
            <person name="Arita K."/>
            <person name="Bito T."/>
            <person name="Chiden Y."/>
            <person name="Fujitsuka N."/>
            <person name="Fukunaka R."/>
            <person name="Hamada M."/>
            <person name="Harada C."/>
            <person name="Hayashi A."/>
            <person name="Hijishita S."/>
            <person name="Honda M."/>
            <person name="Hosokawa S."/>
            <person name="Ichikawa Y."/>
            <person name="Idonuma A."/>
            <person name="Iijima M."/>
            <person name="Ikeda M."/>
            <person name="Ikeno M."/>
            <person name="Ito K."/>
            <person name="Ito S."/>
            <person name="Ito T."/>
            <person name="Ito Y."/>
            <person name="Ito Y."/>
            <person name="Iwabuchi A."/>
            <person name="Kamiya K."/>
            <person name="Karasawa W."/>
            <person name="Kurita K."/>
            <person name="Katagiri S."/>
            <person name="Kikuta A."/>
            <person name="Kobayashi H."/>
            <person name="Kobayashi N."/>
            <person name="Machita K."/>
            <person name="Maehara T."/>
            <person name="Masukawa M."/>
            <person name="Mizubayashi T."/>
            <person name="Mukai Y."/>
            <person name="Nagasaki H."/>
            <person name="Nagata Y."/>
            <person name="Naito S."/>
            <person name="Nakashima M."/>
            <person name="Nakama Y."/>
            <person name="Nakamichi Y."/>
            <person name="Nakamura M."/>
            <person name="Meguro A."/>
            <person name="Negishi M."/>
            <person name="Ohta I."/>
            <person name="Ohta T."/>
            <person name="Okamoto M."/>
            <person name="Ono N."/>
            <person name="Saji S."/>
            <person name="Sakaguchi M."/>
            <person name="Sakai K."/>
            <person name="Shibata M."/>
            <person name="Shimokawa T."/>
            <person name="Song J."/>
            <person name="Takazaki Y."/>
            <person name="Terasawa K."/>
            <person name="Tsugane M."/>
            <person name="Tsuji K."/>
            <person name="Ueda S."/>
            <person name="Waki K."/>
            <person name="Yamagata H."/>
            <person name="Yamamoto M."/>
            <person name="Yamamoto S."/>
            <person name="Yamane H."/>
            <person name="Yoshiki S."/>
            <person name="Yoshihara R."/>
            <person name="Yukawa K."/>
            <person name="Zhong H."/>
            <person name="Yano M."/>
            <person name="Yuan Q."/>
            <person name="Ouyang S."/>
            <person name="Liu J."/>
            <person name="Jones K.M."/>
            <person name="Gansberger K."/>
            <person name="Moffat K."/>
            <person name="Hill J."/>
            <person name="Bera J."/>
            <person name="Fadrosh D."/>
            <person name="Jin S."/>
            <person name="Johri S."/>
            <person name="Kim M."/>
            <person name="Overton L."/>
            <person name="Reardon M."/>
            <person name="Tsitrin T."/>
            <person name="Vuong H."/>
            <person name="Weaver B."/>
            <person name="Ciecko A."/>
            <person name="Tallon L."/>
            <person name="Jackson J."/>
            <person name="Pai G."/>
            <person name="Aken S.V."/>
            <person name="Utterback T."/>
            <person name="Reidmuller S."/>
            <person name="Feldblyum T."/>
            <person name="Hsiao J."/>
            <person name="Zismann V."/>
            <person name="Iobst S."/>
            <person name="de Vazeille A.R."/>
            <person name="Buell C.R."/>
            <person name="Ying K."/>
            <person name="Li Y."/>
            <person name="Lu T."/>
            <person name="Huang Y."/>
            <person name="Zhao Q."/>
            <person name="Feng Q."/>
            <person name="Zhang L."/>
            <person name="Zhu J."/>
            <person name="Weng Q."/>
            <person name="Mu J."/>
            <person name="Lu Y."/>
            <person name="Fan D."/>
            <person name="Liu Y."/>
            <person name="Guan J."/>
            <person name="Zhang Y."/>
            <person name="Yu S."/>
            <person name="Liu X."/>
            <person name="Zhang Y."/>
            <person name="Hong G."/>
            <person name="Han B."/>
            <person name="Choisne N."/>
            <person name="Demange N."/>
            <person name="Orjeda G."/>
            <person name="Samain S."/>
            <person name="Cattolico L."/>
            <person name="Pelletier E."/>
            <person name="Couloux A."/>
            <person name="Segurens B."/>
            <person name="Wincker P."/>
            <person name="D'Hont A."/>
            <person name="Scarpelli C."/>
            <person name="Weissenbach J."/>
            <person name="Salanoubat M."/>
            <person name="Quetier F."/>
            <person name="Yu Y."/>
            <person name="Kim H.R."/>
            <person name="Rambo T."/>
            <person name="Currie J."/>
            <person name="Collura K."/>
            <person name="Luo M."/>
            <person name="Yang T."/>
            <person name="Ammiraju J.S.S."/>
            <person name="Engler F."/>
            <person name="Soderlund C."/>
            <person name="Wing R.A."/>
            <person name="Palmer L.E."/>
            <person name="de la Bastide M."/>
            <person name="Spiegel L."/>
            <person name="Nascimento L."/>
            <person name="Zutavern T."/>
            <person name="O'Shaughnessy A."/>
            <person name="Dike S."/>
            <person name="Dedhia N."/>
            <person name="Preston R."/>
            <person name="Balija V."/>
            <person name="McCombie W.R."/>
            <person name="Chow T."/>
            <person name="Chen H."/>
            <person name="Chung M."/>
            <person name="Chen C."/>
            <person name="Shaw J."/>
            <person name="Wu H."/>
            <person name="Hsiao K."/>
            <person name="Chao Y."/>
            <person name="Chu M."/>
            <person name="Cheng C."/>
            <person name="Hour A."/>
            <person name="Lee P."/>
            <person name="Lin S."/>
            <person name="Lin Y."/>
            <person name="Liou J."/>
            <person name="Liu S."/>
            <person name="Hsing Y."/>
            <person name="Raghuvanshi S."/>
            <person name="Mohanty A."/>
            <person name="Bharti A.K."/>
            <person name="Gaur A."/>
            <person name="Gupta V."/>
            <person name="Kumar D."/>
            <person name="Ravi V."/>
            <person name="Vij S."/>
            <person name="Kapur A."/>
            <person name="Khurana P."/>
            <person name="Khurana P."/>
            <person name="Khurana J.P."/>
            <person name="Tyagi A.K."/>
            <person name="Gaikwad K."/>
            <person name="Singh A."/>
            <person name="Dalal V."/>
            <person name="Srivastava S."/>
            <person name="Dixit A."/>
            <person name="Pal A.K."/>
            <person name="Ghazi I.A."/>
            <person name="Yadav M."/>
            <person name="Pandit A."/>
            <person name="Bhargava A."/>
            <person name="Sureshbabu K."/>
            <person name="Batra K."/>
            <person name="Sharma T.R."/>
            <person name="Mohapatra T."/>
            <person name="Singh N.K."/>
            <person name="Messing J."/>
            <person name="Nelson A.B."/>
            <person name="Fuks G."/>
            <person name="Kavchok S."/>
            <person name="Keizer G."/>
            <person name="Linton E."/>
            <person name="Llaca V."/>
            <person name="Song R."/>
            <person name="Tanyolac B."/>
            <person name="Young S."/>
            <person name="Ho-Il K."/>
            <person name="Hahn J.H."/>
            <person name="Sangsakoo G."/>
            <person name="Vanavichit A."/>
            <person name="de Mattos Luiz.A.T."/>
            <person name="Zimmer P.D."/>
            <person name="Malone G."/>
            <person name="Dellagostin O."/>
            <person name="de Oliveira A.C."/>
            <person name="Bevan M."/>
            <person name="Bancroft I."/>
            <person name="Minx P."/>
            <person name="Cordum H."/>
            <person name="Wilson R."/>
            <person name="Cheng Z."/>
            <person name="Jin W."/>
            <person name="Jiang J."/>
            <person name="Leong S.A."/>
            <person name="Iwama H."/>
            <person name="Gojobori T."/>
            <person name="Itoh T."/>
            <person name="Niimura Y."/>
            <person name="Fujii Y."/>
            <person name="Habara T."/>
            <person name="Sakai H."/>
            <person name="Sato Y."/>
            <person name="Wilson G."/>
            <person name="Kumar K."/>
            <person name="McCouch S."/>
            <person name="Juretic N."/>
            <person name="Hoen D."/>
            <person name="Wright S."/>
            <person name="Bruskiewich R."/>
            <person name="Bureau T."/>
            <person name="Miyao A."/>
            <person name="Hirochika H."/>
            <person name="Nishikawa T."/>
            <person name="Kadowaki K."/>
            <person name="Sugiura M."/>
            <person name="Burr B."/>
            <person name="Sasaki T."/>
        </authorList>
    </citation>
    <scope>NUCLEOTIDE SEQUENCE [LARGE SCALE GENOMIC DNA]</scope>
    <source>
        <strain evidence="2">cv. Nipponbare</strain>
    </source>
</reference>
<gene>
    <name evidence="1" type="primary">OSJNBa0031J07.11</name>
</gene>
<protein>
    <submittedName>
        <fullName evidence="1">Uncharacterized protein</fullName>
    </submittedName>
</protein>
<proteinExistence type="predicted"/>
<accession>Q5Z5I6</accession>